<dbReference type="EMBL" id="CP002364">
    <property type="protein sequence ID" value="ADW17503.1"/>
    <property type="molecule type" value="Genomic_DNA"/>
</dbReference>
<feature type="chain" id="PRO_5030508193" description="Transmembrane protein" evidence="3">
    <location>
        <begin position="24"/>
        <end position="505"/>
    </location>
</feature>
<keyword evidence="3" id="KW-0732">Signal</keyword>
<keyword evidence="2" id="KW-0812">Transmembrane</keyword>
<feature type="region of interest" description="Disordered" evidence="1">
    <location>
        <begin position="358"/>
        <end position="400"/>
    </location>
</feature>
<evidence type="ECO:0000256" key="3">
    <source>
        <dbReference type="SAM" id="SignalP"/>
    </source>
</evidence>
<name>A0A7U3YLC2_DESPD</name>
<reference evidence="4 5" key="1">
    <citation type="journal article" date="2011" name="Stand. Genomic Sci.">
        <title>Complete genome sequence of Desulfobulbus propionicus type strain (1pr3).</title>
        <authorList>
            <person name="Pagani I."/>
            <person name="Lapidus A."/>
            <person name="Nolan M."/>
            <person name="Lucas S."/>
            <person name="Hammon N."/>
            <person name="Deshpande S."/>
            <person name="Cheng J.F."/>
            <person name="Chertkov O."/>
            <person name="Davenport K."/>
            <person name="Tapia R."/>
            <person name="Han C."/>
            <person name="Goodwin L."/>
            <person name="Pitluck S."/>
            <person name="Liolios K."/>
            <person name="Mavromatis K."/>
            <person name="Ivanova N."/>
            <person name="Mikhailova N."/>
            <person name="Pati A."/>
            <person name="Chen A."/>
            <person name="Palaniappan K."/>
            <person name="Land M."/>
            <person name="Hauser L."/>
            <person name="Chang Y.J."/>
            <person name="Jeffries C.D."/>
            <person name="Detter J.C."/>
            <person name="Brambilla E."/>
            <person name="Kannan K.P."/>
            <person name="Djao O.D."/>
            <person name="Rohde M."/>
            <person name="Pukall R."/>
            <person name="Spring S."/>
            <person name="Goker M."/>
            <person name="Sikorski J."/>
            <person name="Woyke T."/>
            <person name="Bristow J."/>
            <person name="Eisen J.A."/>
            <person name="Markowitz V."/>
            <person name="Hugenholtz P."/>
            <person name="Kyrpides N.C."/>
            <person name="Klenk H.P."/>
        </authorList>
    </citation>
    <scope>NUCLEOTIDE SEQUENCE [LARGE SCALE GENOMIC DNA]</scope>
    <source>
        <strain evidence="5">ATCC 33891 / DSM 2032 / 1pr3</strain>
    </source>
</reference>
<feature type="compositionally biased region" description="Low complexity" evidence="1">
    <location>
        <begin position="358"/>
        <end position="376"/>
    </location>
</feature>
<feature type="signal peptide" evidence="3">
    <location>
        <begin position="1"/>
        <end position="23"/>
    </location>
</feature>
<accession>A0A7U3YLC2</accession>
<keyword evidence="2" id="KW-0472">Membrane</keyword>
<keyword evidence="2" id="KW-1133">Transmembrane helix</keyword>
<protein>
    <recommendedName>
        <fullName evidence="6">Transmembrane protein</fullName>
    </recommendedName>
</protein>
<dbReference type="AlphaFoldDB" id="A0A7U3YLC2"/>
<evidence type="ECO:0000313" key="5">
    <source>
        <dbReference type="Proteomes" id="UP000006365"/>
    </source>
</evidence>
<evidence type="ECO:0000256" key="2">
    <source>
        <dbReference type="SAM" id="Phobius"/>
    </source>
</evidence>
<dbReference type="KEGG" id="dpr:Despr_1339"/>
<dbReference type="Proteomes" id="UP000006365">
    <property type="component" value="Chromosome"/>
</dbReference>
<gene>
    <name evidence="4" type="ordered locus">Despr_1339</name>
</gene>
<feature type="transmembrane region" description="Helical" evidence="2">
    <location>
        <begin position="480"/>
        <end position="500"/>
    </location>
</feature>
<keyword evidence="5" id="KW-1185">Reference proteome</keyword>
<proteinExistence type="predicted"/>
<organism evidence="4 5">
    <name type="scientific">Desulfobulbus propionicus (strain ATCC 33891 / DSM 2032 / VKM B-1956 / 1pr3)</name>
    <dbReference type="NCBI Taxonomy" id="577650"/>
    <lineage>
        <taxon>Bacteria</taxon>
        <taxon>Pseudomonadati</taxon>
        <taxon>Thermodesulfobacteriota</taxon>
        <taxon>Desulfobulbia</taxon>
        <taxon>Desulfobulbales</taxon>
        <taxon>Desulfobulbaceae</taxon>
        <taxon>Desulfobulbus</taxon>
    </lineage>
</organism>
<sequence length="505" mass="54902">MKNFLWFLLGFVSVFALCLNCKADSVEPGYPGSCTQWFYIDGGVVESSTLKTNLVGDVRLTIGETEMSYSAVTITSGYTWRKITLYGMFWNGTRWAYSVIGGLMTVTPECFSTLLSQGIISVSSNVTASFFAAKPGCTVDCLDSDSDGLCDVCDDNPYDSTVAGTKYLKGWYELSDGTVVAGIISYSAQNDNYDMISIYSAYNYPEKFPGLVYSIGSFPSYIDEKSFFAAGGRVTYLATPDKLHTIKCNTVSSVDQCTDSVCEKDTSDSGDSEILTENTTADDAEQVFPTTEQKGEDVGLMDLDKTCDDLKSKCSSSCGSSALIKNFACSENKHMICECMSNGQWELASDFNEVNQTIDNSTTNNTTNNYYGDGDTSTGGGSSTSVSGSDTDGDGDVDNSDGWTGSYQYVEGKFDYEGIASHFSQFTTKFPFSLRSTFKDIYSDFKGSGSAPVYTYSIYGKNITIDLSSFDNIAQMVRSLFALGITISTIVLLIYLYVGVDLRGK</sequence>
<evidence type="ECO:0000256" key="1">
    <source>
        <dbReference type="SAM" id="MobiDB-lite"/>
    </source>
</evidence>
<evidence type="ECO:0008006" key="6">
    <source>
        <dbReference type="Google" id="ProtNLM"/>
    </source>
</evidence>
<evidence type="ECO:0000313" key="4">
    <source>
        <dbReference type="EMBL" id="ADW17503.1"/>
    </source>
</evidence>
<dbReference type="RefSeq" id="WP_015724044.1">
    <property type="nucleotide sequence ID" value="NC_014972.1"/>
</dbReference>